<feature type="domain" description="RING-type" evidence="11">
    <location>
        <begin position="206"/>
        <end position="246"/>
    </location>
</feature>
<dbReference type="GO" id="GO:0008270">
    <property type="term" value="F:zinc ion binding"/>
    <property type="evidence" value="ECO:0007669"/>
    <property type="project" value="UniProtKB-KW"/>
</dbReference>
<gene>
    <name evidence="13" type="ORF">HPB52_018712</name>
</gene>
<dbReference type="Proteomes" id="UP000821837">
    <property type="component" value="Chromosome 10"/>
</dbReference>
<feature type="region of interest" description="Disordered" evidence="10">
    <location>
        <begin position="443"/>
        <end position="480"/>
    </location>
</feature>
<feature type="compositionally biased region" description="Low complexity" evidence="10">
    <location>
        <begin position="443"/>
        <end position="463"/>
    </location>
</feature>
<reference evidence="13" key="2">
    <citation type="submission" date="2021-09" db="EMBL/GenBank/DDBJ databases">
        <authorList>
            <person name="Jia N."/>
            <person name="Wang J."/>
            <person name="Shi W."/>
            <person name="Du L."/>
            <person name="Sun Y."/>
            <person name="Zhan W."/>
            <person name="Jiang J."/>
            <person name="Wang Q."/>
            <person name="Zhang B."/>
            <person name="Ji P."/>
            <person name="Sakyi L.B."/>
            <person name="Cui X."/>
            <person name="Yuan T."/>
            <person name="Jiang B."/>
            <person name="Yang W."/>
            <person name="Lam T.T.-Y."/>
            <person name="Chang Q."/>
            <person name="Ding S."/>
            <person name="Wang X."/>
            <person name="Zhu J."/>
            <person name="Ruan X."/>
            <person name="Zhao L."/>
            <person name="Wei J."/>
            <person name="Que T."/>
            <person name="Du C."/>
            <person name="Cheng J."/>
            <person name="Dai P."/>
            <person name="Han X."/>
            <person name="Huang E."/>
            <person name="Gao Y."/>
            <person name="Liu J."/>
            <person name="Shao H."/>
            <person name="Ye R."/>
            <person name="Li L."/>
            <person name="Wei W."/>
            <person name="Wang X."/>
            <person name="Wang C."/>
            <person name="Huo Q."/>
            <person name="Li W."/>
            <person name="Guo W."/>
            <person name="Chen H."/>
            <person name="Chen S."/>
            <person name="Zhou L."/>
            <person name="Zhou L."/>
            <person name="Ni X."/>
            <person name="Tian J."/>
            <person name="Zhou Y."/>
            <person name="Sheng Y."/>
            <person name="Liu T."/>
            <person name="Pan Y."/>
            <person name="Xia L."/>
            <person name="Li J."/>
            <person name="Zhao F."/>
            <person name="Cao W."/>
        </authorList>
    </citation>
    <scope>NUCLEOTIDE SEQUENCE</scope>
    <source>
        <strain evidence="13">Rsan-2018</strain>
        <tissue evidence="13">Larvae</tissue>
    </source>
</reference>
<evidence type="ECO:0000259" key="12">
    <source>
        <dbReference type="PROSITE" id="PS50157"/>
    </source>
</evidence>
<feature type="compositionally biased region" description="Basic residues" evidence="10">
    <location>
        <begin position="464"/>
        <end position="478"/>
    </location>
</feature>
<keyword evidence="5" id="KW-0862">Zinc</keyword>
<feature type="compositionally biased region" description="Polar residues" evidence="10">
    <location>
        <begin position="273"/>
        <end position="283"/>
    </location>
</feature>
<evidence type="ECO:0000256" key="9">
    <source>
        <dbReference type="PROSITE-ProRule" id="PRU00042"/>
    </source>
</evidence>
<dbReference type="AlphaFoldDB" id="A0A9D4QE41"/>
<dbReference type="InterPro" id="IPR001841">
    <property type="entry name" value="Znf_RING"/>
</dbReference>
<feature type="compositionally biased region" description="Basic and acidic residues" evidence="10">
    <location>
        <begin position="288"/>
        <end position="308"/>
    </location>
</feature>
<evidence type="ECO:0000313" key="14">
    <source>
        <dbReference type="Proteomes" id="UP000821837"/>
    </source>
</evidence>
<dbReference type="InterPro" id="IPR013087">
    <property type="entry name" value="Znf_C2H2_type"/>
</dbReference>
<keyword evidence="2" id="KW-0479">Metal-binding</keyword>
<dbReference type="EMBL" id="JABSTV010001246">
    <property type="protein sequence ID" value="KAH7976727.1"/>
    <property type="molecule type" value="Genomic_DNA"/>
</dbReference>
<dbReference type="PROSITE" id="PS50089">
    <property type="entry name" value="ZF_RING_2"/>
    <property type="match status" value="1"/>
</dbReference>
<evidence type="ECO:0000256" key="6">
    <source>
        <dbReference type="ARBA" id="ARBA00023015"/>
    </source>
</evidence>
<feature type="region of interest" description="Disordered" evidence="10">
    <location>
        <begin position="368"/>
        <end position="404"/>
    </location>
</feature>
<name>A0A9D4QE41_RHISA</name>
<dbReference type="GO" id="GO:0005654">
    <property type="term" value="C:nucleoplasm"/>
    <property type="evidence" value="ECO:0007669"/>
    <property type="project" value="TreeGrafter"/>
</dbReference>
<accession>A0A9D4QE41</accession>
<dbReference type="VEuPathDB" id="VectorBase:RSAN_058266"/>
<dbReference type="PANTHER" id="PTHR24399:SF23">
    <property type="entry name" value="C2H2-TYPE DOMAIN-CONTAINING PROTEIN"/>
    <property type="match status" value="1"/>
</dbReference>
<dbReference type="InterPro" id="IPR036236">
    <property type="entry name" value="Znf_C2H2_sf"/>
</dbReference>
<keyword evidence="4 9" id="KW-0863">Zinc-finger</keyword>
<keyword evidence="3" id="KW-0677">Repeat</keyword>
<feature type="domain" description="C2H2-type" evidence="12">
    <location>
        <begin position="82"/>
        <end position="105"/>
    </location>
</feature>
<proteinExistence type="predicted"/>
<evidence type="ECO:0000256" key="8">
    <source>
        <dbReference type="ARBA" id="ARBA00023242"/>
    </source>
</evidence>
<feature type="region of interest" description="Disordered" evidence="10">
    <location>
        <begin position="273"/>
        <end position="329"/>
    </location>
</feature>
<dbReference type="SMART" id="SM00355">
    <property type="entry name" value="ZnF_C2H2"/>
    <property type="match status" value="3"/>
</dbReference>
<feature type="domain" description="C2H2-type" evidence="12">
    <location>
        <begin position="54"/>
        <end position="81"/>
    </location>
</feature>
<keyword evidence="14" id="KW-1185">Reference proteome</keyword>
<organism evidence="13 14">
    <name type="scientific">Rhipicephalus sanguineus</name>
    <name type="common">Brown dog tick</name>
    <name type="synonym">Ixodes sanguineus</name>
    <dbReference type="NCBI Taxonomy" id="34632"/>
    <lineage>
        <taxon>Eukaryota</taxon>
        <taxon>Metazoa</taxon>
        <taxon>Ecdysozoa</taxon>
        <taxon>Arthropoda</taxon>
        <taxon>Chelicerata</taxon>
        <taxon>Arachnida</taxon>
        <taxon>Acari</taxon>
        <taxon>Parasitiformes</taxon>
        <taxon>Ixodida</taxon>
        <taxon>Ixodoidea</taxon>
        <taxon>Ixodidae</taxon>
        <taxon>Rhipicephalinae</taxon>
        <taxon>Rhipicephalus</taxon>
        <taxon>Rhipicephalus</taxon>
    </lineage>
</organism>
<evidence type="ECO:0000256" key="3">
    <source>
        <dbReference type="ARBA" id="ARBA00022737"/>
    </source>
</evidence>
<evidence type="ECO:0000256" key="7">
    <source>
        <dbReference type="ARBA" id="ARBA00023163"/>
    </source>
</evidence>
<evidence type="ECO:0000256" key="2">
    <source>
        <dbReference type="ARBA" id="ARBA00022723"/>
    </source>
</evidence>
<protein>
    <recommendedName>
        <fullName evidence="15">Zinc finger protein</fullName>
    </recommendedName>
</protein>
<evidence type="ECO:0000256" key="1">
    <source>
        <dbReference type="ARBA" id="ARBA00004123"/>
    </source>
</evidence>
<reference evidence="13" key="1">
    <citation type="journal article" date="2020" name="Cell">
        <title>Large-Scale Comparative Analyses of Tick Genomes Elucidate Their Genetic Diversity and Vector Capacities.</title>
        <authorList>
            <consortium name="Tick Genome and Microbiome Consortium (TIGMIC)"/>
            <person name="Jia N."/>
            <person name="Wang J."/>
            <person name="Shi W."/>
            <person name="Du L."/>
            <person name="Sun Y."/>
            <person name="Zhan W."/>
            <person name="Jiang J.F."/>
            <person name="Wang Q."/>
            <person name="Zhang B."/>
            <person name="Ji P."/>
            <person name="Bell-Sakyi L."/>
            <person name="Cui X.M."/>
            <person name="Yuan T.T."/>
            <person name="Jiang B.G."/>
            <person name="Yang W.F."/>
            <person name="Lam T.T."/>
            <person name="Chang Q.C."/>
            <person name="Ding S.J."/>
            <person name="Wang X.J."/>
            <person name="Zhu J.G."/>
            <person name="Ruan X.D."/>
            <person name="Zhao L."/>
            <person name="Wei J.T."/>
            <person name="Ye R.Z."/>
            <person name="Que T.C."/>
            <person name="Du C.H."/>
            <person name="Zhou Y.H."/>
            <person name="Cheng J.X."/>
            <person name="Dai P.F."/>
            <person name="Guo W.B."/>
            <person name="Han X.H."/>
            <person name="Huang E.J."/>
            <person name="Li L.F."/>
            <person name="Wei W."/>
            <person name="Gao Y.C."/>
            <person name="Liu J.Z."/>
            <person name="Shao H.Z."/>
            <person name="Wang X."/>
            <person name="Wang C.C."/>
            <person name="Yang T.C."/>
            <person name="Huo Q.B."/>
            <person name="Li W."/>
            <person name="Chen H.Y."/>
            <person name="Chen S.E."/>
            <person name="Zhou L.G."/>
            <person name="Ni X.B."/>
            <person name="Tian J.H."/>
            <person name="Sheng Y."/>
            <person name="Liu T."/>
            <person name="Pan Y.S."/>
            <person name="Xia L.Y."/>
            <person name="Li J."/>
            <person name="Zhao F."/>
            <person name="Cao W.C."/>
        </authorList>
    </citation>
    <scope>NUCLEOTIDE SEQUENCE</scope>
    <source>
        <strain evidence="13">Rsan-2018</strain>
    </source>
</reference>
<comment type="subcellular location">
    <subcellularLocation>
        <location evidence="1">Nucleus</location>
    </subcellularLocation>
</comment>
<dbReference type="GO" id="GO:0000978">
    <property type="term" value="F:RNA polymerase II cis-regulatory region sequence-specific DNA binding"/>
    <property type="evidence" value="ECO:0007669"/>
    <property type="project" value="TreeGrafter"/>
</dbReference>
<evidence type="ECO:0000256" key="4">
    <source>
        <dbReference type="ARBA" id="ARBA00022771"/>
    </source>
</evidence>
<dbReference type="GO" id="GO:0001227">
    <property type="term" value="F:DNA-binding transcription repressor activity, RNA polymerase II-specific"/>
    <property type="evidence" value="ECO:0007669"/>
    <property type="project" value="TreeGrafter"/>
</dbReference>
<feature type="compositionally biased region" description="Polar residues" evidence="10">
    <location>
        <begin position="368"/>
        <end position="381"/>
    </location>
</feature>
<feature type="compositionally biased region" description="Low complexity" evidence="10">
    <location>
        <begin position="320"/>
        <end position="329"/>
    </location>
</feature>
<evidence type="ECO:0008006" key="15">
    <source>
        <dbReference type="Google" id="ProtNLM"/>
    </source>
</evidence>
<dbReference type="PROSITE" id="PS00028">
    <property type="entry name" value="ZINC_FINGER_C2H2_1"/>
    <property type="match status" value="2"/>
</dbReference>
<keyword evidence="6" id="KW-0805">Transcription regulation</keyword>
<sequence>MTGQASNGDTEDAALEILAVAFNCDLCAFASHSDAELAEHKRVVHDIPVQPSTFRCSYCRVVFRHHYRLMLHLQKHTGSGSFRCSVCAKKFASEQNLLRHVKTVHGTMENYFCPLCPRKLASPRAFDARARNLMEPASTHLIACLSAALRSLASDAFDASSPHQRVHTDPDMSGRQPCKRQLAGFGHLLDWRPLDFADTVPNVFCCTLCGVMPAFPKRLTPCCHVFCQPCFDTLVQREHRLQCPRCGAAVLQKAALSHYLEDCAGAHRRVTSPVSSDTASVGSASDEDASHRSDHRTSRSVKGLDKAKSQGGSSIGVHRSSSAETAGTAESNPDLVAAIRSLLHETHGGSIRSASRKTIRVPSVETSLIKTGRKSASSSKSDLPKWVTAKAPKSAEGVPEDDKALSKKQLLGRVDSLLAKVTETVAQAGVAAAAPAVEVAQASKSSSSSSGSSGKKSASSSASPHRRSRKHDSKRAKGVVRAGAASPAGFACCYITGVLGAEARIACGEELVLRSDSSQLADCTFRVHARLRRDADGSVLLCFTLCLCGGTWHQVAEWALANKVSLLLVHPWDQARNRRLPLCLNPDSVPLSKESVPHPARWDFWSPTSELKLKELAAGGFVSSGAICIALEIE</sequence>
<dbReference type="SUPFAM" id="SSF57850">
    <property type="entry name" value="RING/U-box"/>
    <property type="match status" value="1"/>
</dbReference>
<evidence type="ECO:0000313" key="13">
    <source>
        <dbReference type="EMBL" id="KAH7976727.1"/>
    </source>
</evidence>
<dbReference type="InterPro" id="IPR013083">
    <property type="entry name" value="Znf_RING/FYVE/PHD"/>
</dbReference>
<evidence type="ECO:0000256" key="5">
    <source>
        <dbReference type="ARBA" id="ARBA00022833"/>
    </source>
</evidence>
<dbReference type="PROSITE" id="PS50157">
    <property type="entry name" value="ZINC_FINGER_C2H2_2"/>
    <property type="match status" value="2"/>
</dbReference>
<dbReference type="PANTHER" id="PTHR24399">
    <property type="entry name" value="ZINC FINGER AND BTB DOMAIN-CONTAINING"/>
    <property type="match status" value="1"/>
</dbReference>
<evidence type="ECO:0000256" key="10">
    <source>
        <dbReference type="SAM" id="MobiDB-lite"/>
    </source>
</evidence>
<dbReference type="Gene3D" id="3.30.160.60">
    <property type="entry name" value="Classic Zinc Finger"/>
    <property type="match status" value="2"/>
</dbReference>
<dbReference type="SUPFAM" id="SSF57667">
    <property type="entry name" value="beta-beta-alpha zinc fingers"/>
    <property type="match status" value="1"/>
</dbReference>
<keyword evidence="8" id="KW-0539">Nucleus</keyword>
<dbReference type="Gene3D" id="3.30.40.10">
    <property type="entry name" value="Zinc/RING finger domain, C3HC4 (zinc finger)"/>
    <property type="match status" value="1"/>
</dbReference>
<evidence type="ECO:0000259" key="11">
    <source>
        <dbReference type="PROSITE" id="PS50089"/>
    </source>
</evidence>
<keyword evidence="7" id="KW-0804">Transcription</keyword>
<comment type="caution">
    <text evidence="13">The sequence shown here is derived from an EMBL/GenBank/DDBJ whole genome shotgun (WGS) entry which is preliminary data.</text>
</comment>